<dbReference type="GO" id="GO:0004672">
    <property type="term" value="F:protein kinase activity"/>
    <property type="evidence" value="ECO:0007669"/>
    <property type="project" value="InterPro"/>
</dbReference>
<dbReference type="PANTHER" id="PTHR11920">
    <property type="entry name" value="GUANYLYL CYCLASE"/>
    <property type="match status" value="1"/>
</dbReference>
<dbReference type="PROSITE" id="PS50125">
    <property type="entry name" value="GUANYLATE_CYCLASE_2"/>
    <property type="match status" value="1"/>
</dbReference>
<keyword evidence="4" id="KW-0547">Nucleotide-binding</keyword>
<sequence length="1742" mass="184686">MRPNVVCDADNNAPCTRIEVEAFAEDLRAQLVAAEEAGEAAAFHANVTAGYGRRPVHFWPLLFNVADGEILANGRDALHLGDIAEGALSVGKTLNQWVLDMTQDGCSTLAGDECAEANRRFFVPAVGVPGTDCRSADSPGAGFCVTDDELSLSEKEGTDANTYAQRFKSALNGCPEGSFVYMLMPSSLAGAHGHHSDEEPLDAAEWVFYAAAPTPEGTVVAYGYRNVPLEPVMPCNASFNSLCSIANSVSLVGAALDAVERATTPWEFENALNRITFDRDALTVPGGFYVFSYHFNGANVAHGGSRKNVGRSTEEIVQTVSPALDGREQNALLAEAAARAGGGWVTFLWPTAEDQALIASGELKNASEAAQVPKVAYMQEYEALVRGRWQQFYLGVGYTHTPPPERCTDVWRPELGDPVFSALVCGETENAEDKCSSGFAAPCAVINTLRVIGDVATEVRTHEDPEDFLAEVKTNDRFCIGKKDMPFAPLIIDELNGTLMALPPGYPRNYSTLEELWIDGFGLPSDSYECFMEDLVAVGTSQFASSDTALVGGWTRSPWGVVSNGSIVDVIDHVLYARGLRTGGRGYIALAGFATRSRPEGRVRSFGGRPCGSERATACHFSNARLAVGPLVTQMLASAPDPGSRMGRSLSSQSAAQSGSSCLAAASTPDDADSQSEGGGGTGRHLRAAVNSSVLPLLNDTFAKLTEGEVLAGTPFEDARIYVLRTDASQTRACVVASTIRRDHVENSTCEPVASMRLGPIRPDGEGDERAWVEAHYEAANSREYEENFLSGYANVMVSNASGDAELLRVYVMRVRAGADGETYLVATGVPYAPFGSEDFVRVAPFAACGVGCPDHSSCSSTEQEFCACDEGYEPSIVPTGVNRSLLQTCVMLERDDSSSFPTWAIGVIAGLGATAMLGILLAAYRRRQLKRRYESAWVIDPSEVTPVLERGEVVPLGAGTFGTVYLGRFRGTLVALKRVSLYSSARTVTASTIAPLSENESSVKSVSPPPSLVDAQDSKRQQNGTQNGSAAMQKRVRSRMMANDSALSISRSGECSTASASSPAAFESEPEGSTAAMPNGCSTRSVDVGGKLTAASSQLPTVLGVADADANGSGSGCVPTVVGVADADADGSGSGCGLGSSTSRGSGSGSVGSRSGGDIGCVKRAHFGSCVSLGCLSIGSGTGSQSGNLGLGCGGTAASGTGAGKRLSSARLANIFKREIRLMVRLRHPNIVTVLGATKEADPLLVLEYMPRGTLRDLLLNPTADLPASLLIGMVRDVVCGMRYLHSGKEPIIHGDIKAANVLVNDSFDCKLSDFGLSSTKGRMLGAGRRSAVGTPFWMAPELLAGESNSEASDVYGLGMLCWECFARDVPYADHKGKSTRDILLEVRSDETKLRPTISAEMRRSAPTGVVQLIEDCLLHNPDRRPSLEEIDAALDRMQSSGGTNRTPLRKADLFDPAANTRRSMLLDRMLPPDVAARLTRGEKVGALRYEHATIFFCDIVNFTEIGDQLGDPEDVAAMLDRLYSRFDSLVREFGVFKLETIGDCYMVAGGVAREQPRTHAARVAAFALAAIDEAAATLVCERRPELGTLRIRAGAHVGPVVGGLVGSDKLKFSVYGDTVNTASRCESNSEAQTLTTTDAGAAALREQAPWLLLERKGKVEVKGKGNLVLWRVRRGGGSEADSANGDGDAATDDLRAHLDELDALDDADAEDKDDTSSSDRALEKKRSSVELRDVAVESPP</sequence>
<dbReference type="Gene3D" id="3.30.70.1230">
    <property type="entry name" value="Nucleotide cyclase"/>
    <property type="match status" value="1"/>
</dbReference>
<dbReference type="GO" id="GO:0005886">
    <property type="term" value="C:plasma membrane"/>
    <property type="evidence" value="ECO:0007669"/>
    <property type="project" value="TreeGrafter"/>
</dbReference>
<dbReference type="PROSITE" id="PS00108">
    <property type="entry name" value="PROTEIN_KINASE_ST"/>
    <property type="match status" value="1"/>
</dbReference>
<dbReference type="InterPro" id="IPR001245">
    <property type="entry name" value="Ser-Thr/Tyr_kinase_cat_dom"/>
</dbReference>
<gene>
    <name evidence="12" type="ORF">PCOL08062_LOCUS2015</name>
</gene>
<organism evidence="12">
    <name type="scientific">Prasinoderma coloniale</name>
    <dbReference type="NCBI Taxonomy" id="156133"/>
    <lineage>
        <taxon>Eukaryota</taxon>
        <taxon>Viridiplantae</taxon>
        <taxon>Prasinodermophyta</taxon>
        <taxon>Prasinodermophyceae</taxon>
        <taxon>Prasinodermales</taxon>
        <taxon>Prasinodermaceae</taxon>
        <taxon>Prasinoderma</taxon>
    </lineage>
</organism>
<dbReference type="GO" id="GO:0035556">
    <property type="term" value="P:intracellular signal transduction"/>
    <property type="evidence" value="ECO:0007669"/>
    <property type="project" value="InterPro"/>
</dbReference>
<keyword evidence="6" id="KW-0472">Membrane</keyword>
<evidence type="ECO:0000313" key="12">
    <source>
        <dbReference type="EMBL" id="CAD8231412.1"/>
    </source>
</evidence>
<dbReference type="Gene3D" id="1.10.510.10">
    <property type="entry name" value="Transferase(Phosphotransferase) domain 1"/>
    <property type="match status" value="1"/>
</dbReference>
<dbReference type="EMBL" id="HBDZ01002536">
    <property type="protein sequence ID" value="CAD8231412.1"/>
    <property type="molecule type" value="Transcribed_RNA"/>
</dbReference>
<evidence type="ECO:0000259" key="11">
    <source>
        <dbReference type="PROSITE" id="PS50125"/>
    </source>
</evidence>
<feature type="compositionally biased region" description="Polar residues" evidence="9">
    <location>
        <begin position="1022"/>
        <end position="1031"/>
    </location>
</feature>
<feature type="compositionally biased region" description="Low complexity" evidence="9">
    <location>
        <begin position="1055"/>
        <end position="1074"/>
    </location>
</feature>
<evidence type="ECO:0000256" key="7">
    <source>
        <dbReference type="ARBA" id="ARBA00023239"/>
    </source>
</evidence>
<dbReference type="Gene3D" id="3.30.450.20">
    <property type="entry name" value="PAS domain"/>
    <property type="match status" value="1"/>
</dbReference>
<dbReference type="SMART" id="SM00044">
    <property type="entry name" value="CYCc"/>
    <property type="match status" value="1"/>
</dbReference>
<feature type="region of interest" description="Disordered" evidence="9">
    <location>
        <begin position="997"/>
        <end position="1083"/>
    </location>
</feature>
<dbReference type="PANTHER" id="PTHR11920:SF335">
    <property type="entry name" value="GUANYLATE CYCLASE"/>
    <property type="match status" value="1"/>
</dbReference>
<evidence type="ECO:0000256" key="8">
    <source>
        <dbReference type="ARBA" id="ARBA00023293"/>
    </source>
</evidence>
<dbReference type="InterPro" id="IPR008271">
    <property type="entry name" value="Ser/Thr_kinase_AS"/>
</dbReference>
<keyword evidence="8" id="KW-0141">cGMP biosynthesis</keyword>
<dbReference type="PROSITE" id="PS50011">
    <property type="entry name" value="PROTEIN_KINASE_DOM"/>
    <property type="match status" value="1"/>
</dbReference>
<evidence type="ECO:0000256" key="4">
    <source>
        <dbReference type="ARBA" id="ARBA00022741"/>
    </source>
</evidence>
<comment type="subcellular location">
    <subcellularLocation>
        <location evidence="1">Membrane</location>
        <topology evidence="1">Single-pass membrane protein</topology>
    </subcellularLocation>
</comment>
<dbReference type="InterPro" id="IPR000719">
    <property type="entry name" value="Prot_kinase_dom"/>
</dbReference>
<evidence type="ECO:0000256" key="9">
    <source>
        <dbReference type="SAM" id="MobiDB-lite"/>
    </source>
</evidence>
<dbReference type="GO" id="GO:0005524">
    <property type="term" value="F:ATP binding"/>
    <property type="evidence" value="ECO:0007669"/>
    <property type="project" value="InterPro"/>
</dbReference>
<dbReference type="InterPro" id="IPR029787">
    <property type="entry name" value="Nucleotide_cyclase"/>
</dbReference>
<feature type="region of interest" description="Disordered" evidence="9">
    <location>
        <begin position="1704"/>
        <end position="1742"/>
    </location>
</feature>
<protein>
    <recommendedName>
        <fullName evidence="2">guanylate cyclase</fullName>
        <ecNumber evidence="2">4.6.1.2</ecNumber>
    </recommendedName>
</protein>
<feature type="domain" description="Guanylate cyclase" evidence="11">
    <location>
        <begin position="1495"/>
        <end position="1628"/>
    </location>
</feature>
<evidence type="ECO:0000256" key="5">
    <source>
        <dbReference type="ARBA" id="ARBA00022989"/>
    </source>
</evidence>
<dbReference type="GO" id="GO:0004016">
    <property type="term" value="F:adenylate cyclase activity"/>
    <property type="evidence" value="ECO:0007669"/>
    <property type="project" value="TreeGrafter"/>
</dbReference>
<proteinExistence type="predicted"/>
<name>A0A7R9TC31_9VIRI</name>
<dbReference type="InterPro" id="IPR001054">
    <property type="entry name" value="A/G_cyclase"/>
</dbReference>
<keyword evidence="7" id="KW-0456">Lyase</keyword>
<dbReference type="Pfam" id="PF00211">
    <property type="entry name" value="Guanylate_cyc"/>
    <property type="match status" value="1"/>
</dbReference>
<feature type="compositionally biased region" description="Basic and acidic residues" evidence="9">
    <location>
        <begin position="1716"/>
        <end position="1742"/>
    </location>
</feature>
<dbReference type="CDD" id="cd07302">
    <property type="entry name" value="CHD"/>
    <property type="match status" value="1"/>
</dbReference>
<feature type="compositionally biased region" description="Acidic residues" evidence="9">
    <location>
        <begin position="1704"/>
        <end position="1715"/>
    </location>
</feature>
<dbReference type="GO" id="GO:0004383">
    <property type="term" value="F:guanylate cyclase activity"/>
    <property type="evidence" value="ECO:0007669"/>
    <property type="project" value="UniProtKB-EC"/>
</dbReference>
<dbReference type="SMART" id="SM00220">
    <property type="entry name" value="S_TKc"/>
    <property type="match status" value="1"/>
</dbReference>
<dbReference type="GO" id="GO:0001653">
    <property type="term" value="F:peptide receptor activity"/>
    <property type="evidence" value="ECO:0007669"/>
    <property type="project" value="TreeGrafter"/>
</dbReference>
<dbReference type="GO" id="GO:0007168">
    <property type="term" value="P:receptor guanylyl cyclase signaling pathway"/>
    <property type="evidence" value="ECO:0007669"/>
    <property type="project" value="TreeGrafter"/>
</dbReference>
<keyword evidence="5" id="KW-1133">Transmembrane helix</keyword>
<feature type="domain" description="Protein kinase" evidence="10">
    <location>
        <begin position="1149"/>
        <end position="1436"/>
    </location>
</feature>
<dbReference type="InterPro" id="IPR011009">
    <property type="entry name" value="Kinase-like_dom_sf"/>
</dbReference>
<keyword evidence="3" id="KW-0812">Transmembrane</keyword>
<evidence type="ECO:0000256" key="2">
    <source>
        <dbReference type="ARBA" id="ARBA00012202"/>
    </source>
</evidence>
<evidence type="ECO:0000259" key="10">
    <source>
        <dbReference type="PROSITE" id="PS50011"/>
    </source>
</evidence>
<accession>A0A7R9TC31</accession>
<dbReference type="SUPFAM" id="SSF56112">
    <property type="entry name" value="Protein kinase-like (PK-like)"/>
    <property type="match status" value="1"/>
</dbReference>
<evidence type="ECO:0000256" key="3">
    <source>
        <dbReference type="ARBA" id="ARBA00022692"/>
    </source>
</evidence>
<reference evidence="12" key="1">
    <citation type="submission" date="2021-01" db="EMBL/GenBank/DDBJ databases">
        <authorList>
            <person name="Corre E."/>
            <person name="Pelletier E."/>
            <person name="Niang G."/>
            <person name="Scheremetjew M."/>
            <person name="Finn R."/>
            <person name="Kale V."/>
            <person name="Holt S."/>
            <person name="Cochrane G."/>
            <person name="Meng A."/>
            <person name="Brown T."/>
            <person name="Cohen L."/>
        </authorList>
    </citation>
    <scope>NUCLEOTIDE SEQUENCE</scope>
    <source>
        <strain evidence="12">CCMP1413</strain>
    </source>
</reference>
<evidence type="ECO:0000256" key="1">
    <source>
        <dbReference type="ARBA" id="ARBA00004167"/>
    </source>
</evidence>
<evidence type="ECO:0000256" key="6">
    <source>
        <dbReference type="ARBA" id="ARBA00023136"/>
    </source>
</evidence>
<dbReference type="SUPFAM" id="SSF55073">
    <property type="entry name" value="Nucleotide cyclase"/>
    <property type="match status" value="1"/>
</dbReference>
<dbReference type="Pfam" id="PF07714">
    <property type="entry name" value="PK_Tyr_Ser-Thr"/>
    <property type="match status" value="1"/>
</dbReference>
<dbReference type="EC" id="4.6.1.2" evidence="2"/>
<feature type="region of interest" description="Disordered" evidence="9">
    <location>
        <begin position="661"/>
        <end position="685"/>
    </location>
</feature>
<dbReference type="InterPro" id="IPR050401">
    <property type="entry name" value="Cyclic_nucleotide_synthase"/>
</dbReference>